<evidence type="ECO:0000259" key="1">
    <source>
        <dbReference type="PROSITE" id="PS50042"/>
    </source>
</evidence>
<dbReference type="SUPFAM" id="SSF51206">
    <property type="entry name" value="cAMP-binding domain-like"/>
    <property type="match status" value="2"/>
</dbReference>
<accession>A0A8D0MZP3</accession>
<dbReference type="PANTHER" id="PTHR23011">
    <property type="entry name" value="CYCLIC NUCLEOTIDE-BINDING DOMAIN CONTAINING PROTEIN"/>
    <property type="match status" value="1"/>
</dbReference>
<proteinExistence type="predicted"/>
<dbReference type="PANTHER" id="PTHR23011:SF32">
    <property type="entry name" value="CYCLIC NUCLEOTIDE-BINDING DOMAIN-CONTAINING PROTEIN 1"/>
    <property type="match status" value="1"/>
</dbReference>
<protein>
    <recommendedName>
        <fullName evidence="1">Cyclic nucleotide-binding domain-containing protein</fullName>
    </recommendedName>
</protein>
<evidence type="ECO:0000313" key="3">
    <source>
        <dbReference type="Proteomes" id="UP000694726"/>
    </source>
</evidence>
<sequence length="290" mass="33323">PIHRTPSEHNAVWKMLKTIPDLTSQLSDEHLKILSKNVISETWIKGSTVIGNDGFYIILKGLARPQTQVYKNLIEDNESTTSFIPQSFHNFVFSEDFKNSELTEKQLIPCDSMLGQWSTFGTLEITAQIESEAKEYAVVTEEDCEILKIPAKNYAKLKSEKTKLENKHKVKLIRKCPYYEEWPTLSIYELVTLIKWKKFPPGHVIVESGNIISFVAYINSGYCKIYRNIVGLSKTQSKRVKKNQKRVYMGRLKEKESFGEISVLLQVPFTCTIITGKDVEMAIIEDKDLF</sequence>
<dbReference type="Pfam" id="PF00027">
    <property type="entry name" value="cNMP_binding"/>
    <property type="match status" value="1"/>
</dbReference>
<dbReference type="PROSITE" id="PS50042">
    <property type="entry name" value="CNMP_BINDING_3"/>
    <property type="match status" value="1"/>
</dbReference>
<dbReference type="InterPro" id="IPR014710">
    <property type="entry name" value="RmlC-like_jellyroll"/>
</dbReference>
<dbReference type="AlphaFoldDB" id="A0A8D0MZP3"/>
<dbReference type="InterPro" id="IPR018490">
    <property type="entry name" value="cNMP-bd_dom_sf"/>
</dbReference>
<dbReference type="Proteomes" id="UP000694726">
    <property type="component" value="Unplaced"/>
</dbReference>
<evidence type="ECO:0000313" key="2">
    <source>
        <dbReference type="Ensembl" id="ENSSSCP00015010926.1"/>
    </source>
</evidence>
<name>A0A8D0MZP3_PIG</name>
<dbReference type="Ensembl" id="ENSSSCT00015027914.1">
    <property type="protein sequence ID" value="ENSSSCP00015010926.1"/>
    <property type="gene ID" value="ENSSSCG00015021125.1"/>
</dbReference>
<organism evidence="2 3">
    <name type="scientific">Sus scrofa</name>
    <name type="common">Pig</name>
    <dbReference type="NCBI Taxonomy" id="9823"/>
    <lineage>
        <taxon>Eukaryota</taxon>
        <taxon>Metazoa</taxon>
        <taxon>Chordata</taxon>
        <taxon>Craniata</taxon>
        <taxon>Vertebrata</taxon>
        <taxon>Euteleostomi</taxon>
        <taxon>Mammalia</taxon>
        <taxon>Eutheria</taxon>
        <taxon>Laurasiatheria</taxon>
        <taxon>Artiodactyla</taxon>
        <taxon>Suina</taxon>
        <taxon>Suidae</taxon>
        <taxon>Sus</taxon>
    </lineage>
</organism>
<dbReference type="Gene3D" id="2.60.120.10">
    <property type="entry name" value="Jelly Rolls"/>
    <property type="match status" value="2"/>
</dbReference>
<dbReference type="InterPro" id="IPR000595">
    <property type="entry name" value="cNMP-bd_dom"/>
</dbReference>
<dbReference type="CDD" id="cd00038">
    <property type="entry name" value="CAP_ED"/>
    <property type="match status" value="1"/>
</dbReference>
<feature type="domain" description="Cyclic nucleotide-binding" evidence="1">
    <location>
        <begin position="178"/>
        <end position="290"/>
    </location>
</feature>
<reference evidence="2" key="1">
    <citation type="submission" date="2025-08" db="UniProtKB">
        <authorList>
            <consortium name="Ensembl"/>
        </authorList>
    </citation>
    <scope>IDENTIFICATION</scope>
</reference>